<dbReference type="GO" id="GO:0102263">
    <property type="term" value="F:tRNA-dihydrouridine17 synthase activity"/>
    <property type="evidence" value="ECO:0007669"/>
    <property type="project" value="RHEA"/>
</dbReference>
<reference evidence="15 16" key="3">
    <citation type="journal article" date="2016" name="Sci. Rep.">
        <title>Genome-wide diversity and gene expression profiling of Babesia microti isolates identify polymorphic genes that mediate host-pathogen interactions.</title>
        <authorList>
            <person name="Silva J.C."/>
            <person name="Cornillot E."/>
            <person name="McCracken C."/>
            <person name="Usmani-Brown S."/>
            <person name="Dwivedi A."/>
            <person name="Ifeonu O.O."/>
            <person name="Crabtree J."/>
            <person name="Gotia H.T."/>
            <person name="Virji A.Z."/>
            <person name="Reynes C."/>
            <person name="Colinge J."/>
            <person name="Kumar V."/>
            <person name="Lawres L."/>
            <person name="Pazzi J.E."/>
            <person name="Pablo J.V."/>
            <person name="Hung C."/>
            <person name="Brancato J."/>
            <person name="Kumari P."/>
            <person name="Orvis J."/>
            <person name="Tretina K."/>
            <person name="Chibucos M."/>
            <person name="Ott S."/>
            <person name="Sadzewicz L."/>
            <person name="Sengamalay N."/>
            <person name="Shetty A.C."/>
            <person name="Su Q."/>
            <person name="Tallon L."/>
            <person name="Fraser C.M."/>
            <person name="Frutos R."/>
            <person name="Molina D.M."/>
            <person name="Krause P.J."/>
            <person name="Ben Mamoun C."/>
        </authorList>
    </citation>
    <scope>NUCLEOTIDE SEQUENCE [LARGE SCALE GENOMIC DNA]</scope>
    <source>
        <strain evidence="15 16">RI</strain>
    </source>
</reference>
<sequence>MEHHAQFSTMDSENCRKMIDLKGYKMNDVLQGVAVVAPMVAQSDLAFRLLCRRYGSELAYTPMLHARNFLTSKTYRDKNFHTLPQDRPLFAQFCGNNPDTIVRAARIIESEIDAVDINFGCPQEIARRGNYGAFLLDNPQSMCEIISTLSKSLNVPVTCKIRKLDGDFQYTVNLSRQLEASGCDIIAIHGRRKDERGSKVKSADWDVIKNVVNSVRIPIIANGGVSSLEDAIKCLEYTGCTGIMVAEAILENPAFFSRNKTRRSDLFMEYLQIIEEFQCRDAENCIKPHAFKMLYPLLKLEGLSYQQLESCTNIGQFREVVKKLEPFSDKFDKQKELRWYYRHGVW</sequence>
<keyword evidence="3" id="KW-0288">FMN</keyword>
<dbReference type="GeneID" id="24423948"/>
<name>A0A1R4AA26_BABMR</name>
<keyword evidence="7" id="KW-0520">NAD</keyword>
<proteinExistence type="inferred from homology"/>
<dbReference type="PROSITE" id="PS01136">
    <property type="entry name" value="UPF0034"/>
    <property type="match status" value="1"/>
</dbReference>
<keyword evidence="16" id="KW-1185">Reference proteome</keyword>
<dbReference type="GO" id="GO:0050660">
    <property type="term" value="F:flavin adenine dinucleotide binding"/>
    <property type="evidence" value="ECO:0007669"/>
    <property type="project" value="InterPro"/>
</dbReference>
<dbReference type="Gene3D" id="3.20.20.70">
    <property type="entry name" value="Aldolase class I"/>
    <property type="match status" value="1"/>
</dbReference>
<dbReference type="AlphaFoldDB" id="A0A1R4AA26"/>
<dbReference type="EMBL" id="FO082872">
    <property type="protein sequence ID" value="SJK85840.1"/>
    <property type="molecule type" value="Genomic_DNA"/>
</dbReference>
<keyword evidence="4" id="KW-0819">tRNA processing</keyword>
<dbReference type="EC" id="1.3.1.88" evidence="9"/>
<dbReference type="CDD" id="cd02801">
    <property type="entry name" value="DUS_like_FMN"/>
    <property type="match status" value="1"/>
</dbReference>
<keyword evidence="2" id="KW-0285">Flavoprotein</keyword>
<dbReference type="PANTHER" id="PTHR11082">
    <property type="entry name" value="TRNA-DIHYDROURIDINE SYNTHASE"/>
    <property type="match status" value="1"/>
</dbReference>
<dbReference type="OrthoDB" id="272303at2759"/>
<dbReference type="InterPro" id="IPR035587">
    <property type="entry name" value="DUS-like_FMN-bd"/>
</dbReference>
<comment type="catalytic activity">
    <reaction evidence="12">
        <text>5,6-dihydrouridine(16) in tRNA + NAD(+) = uridine(16) in tRNA + NADH + H(+)</text>
        <dbReference type="Rhea" id="RHEA:53380"/>
        <dbReference type="Rhea" id="RHEA-COMP:13543"/>
        <dbReference type="Rhea" id="RHEA-COMP:13544"/>
        <dbReference type="ChEBI" id="CHEBI:15378"/>
        <dbReference type="ChEBI" id="CHEBI:57540"/>
        <dbReference type="ChEBI" id="CHEBI:57945"/>
        <dbReference type="ChEBI" id="CHEBI:65315"/>
        <dbReference type="ChEBI" id="CHEBI:74443"/>
        <dbReference type="EC" id="1.3.1.88"/>
    </reaction>
    <physiologicalReaction direction="right-to-left" evidence="12">
        <dbReference type="Rhea" id="RHEA:53382"/>
    </physiologicalReaction>
</comment>
<evidence type="ECO:0000256" key="1">
    <source>
        <dbReference type="ARBA" id="ARBA00001917"/>
    </source>
</evidence>
<evidence type="ECO:0000259" key="14">
    <source>
        <dbReference type="Pfam" id="PF01207"/>
    </source>
</evidence>
<evidence type="ECO:0000256" key="7">
    <source>
        <dbReference type="ARBA" id="ARBA00023027"/>
    </source>
</evidence>
<feature type="domain" description="DUS-like FMN-binding" evidence="14">
    <location>
        <begin position="36"/>
        <end position="281"/>
    </location>
</feature>
<evidence type="ECO:0000256" key="2">
    <source>
        <dbReference type="ARBA" id="ARBA00022630"/>
    </source>
</evidence>
<evidence type="ECO:0000256" key="4">
    <source>
        <dbReference type="ARBA" id="ARBA00022694"/>
    </source>
</evidence>
<dbReference type="InterPro" id="IPR013785">
    <property type="entry name" value="Aldolase_TIM"/>
</dbReference>
<evidence type="ECO:0000256" key="11">
    <source>
        <dbReference type="ARBA" id="ARBA00047652"/>
    </source>
</evidence>
<dbReference type="RefSeq" id="XP_021338056.1">
    <property type="nucleotide sequence ID" value="XM_021483094.1"/>
</dbReference>
<accession>A0A1R4AA26</accession>
<comment type="catalytic activity">
    <reaction evidence="11">
        <text>5,6-dihydrouridine(16) in tRNA + NADP(+) = uridine(16) in tRNA + NADPH + H(+)</text>
        <dbReference type="Rhea" id="RHEA:53376"/>
        <dbReference type="Rhea" id="RHEA-COMP:13543"/>
        <dbReference type="Rhea" id="RHEA-COMP:13544"/>
        <dbReference type="ChEBI" id="CHEBI:15378"/>
        <dbReference type="ChEBI" id="CHEBI:57783"/>
        <dbReference type="ChEBI" id="CHEBI:58349"/>
        <dbReference type="ChEBI" id="CHEBI:65315"/>
        <dbReference type="ChEBI" id="CHEBI:74443"/>
        <dbReference type="EC" id="1.3.1.88"/>
    </reaction>
    <physiologicalReaction direction="right-to-left" evidence="11">
        <dbReference type="Rhea" id="RHEA:53378"/>
    </physiologicalReaction>
</comment>
<evidence type="ECO:0000313" key="16">
    <source>
        <dbReference type="Proteomes" id="UP000002899"/>
    </source>
</evidence>
<reference evidence="15 16" key="2">
    <citation type="journal article" date="2013" name="PLoS ONE">
        <title>Whole genome mapping and re-organization of the nuclear and mitochondrial genomes of Babesia microti isolates.</title>
        <authorList>
            <person name="Cornillot E."/>
            <person name="Dassouli A."/>
            <person name="Garg A."/>
            <person name="Pachikara N."/>
            <person name="Randazzo S."/>
            <person name="Depoix D."/>
            <person name="Carcy B."/>
            <person name="Delbecq S."/>
            <person name="Frutos R."/>
            <person name="Silva J.C."/>
            <person name="Sutton R."/>
            <person name="Krause P.J."/>
            <person name="Mamoun C.B."/>
        </authorList>
    </citation>
    <scope>NUCLEOTIDE SEQUENCE [LARGE SCALE GENOMIC DNA]</scope>
    <source>
        <strain evidence="15 16">RI</strain>
    </source>
</reference>
<evidence type="ECO:0000256" key="10">
    <source>
        <dbReference type="ARBA" id="ARBA00047287"/>
    </source>
</evidence>
<keyword evidence="5" id="KW-0521">NADP</keyword>
<evidence type="ECO:0000313" key="15">
    <source>
        <dbReference type="EMBL" id="SJK85840.1"/>
    </source>
</evidence>
<dbReference type="VEuPathDB" id="PiroplasmaDB:BMR1_02g00795"/>
<evidence type="ECO:0000256" key="13">
    <source>
        <dbReference type="ARBA" id="ARBA00049467"/>
    </source>
</evidence>
<keyword evidence="6 15" id="KW-0560">Oxidoreductase</keyword>
<evidence type="ECO:0000256" key="5">
    <source>
        <dbReference type="ARBA" id="ARBA00022857"/>
    </source>
</evidence>
<evidence type="ECO:0000256" key="9">
    <source>
        <dbReference type="ARBA" id="ARBA00038890"/>
    </source>
</evidence>
<dbReference type="KEGG" id="bmic:BMR1_02g00795"/>
<dbReference type="GO" id="GO:0102262">
    <property type="term" value="F:tRNA-dihydrouridine16 synthase activity"/>
    <property type="evidence" value="ECO:0007669"/>
    <property type="project" value="RHEA"/>
</dbReference>
<dbReference type="SUPFAM" id="SSF51395">
    <property type="entry name" value="FMN-linked oxidoreductases"/>
    <property type="match status" value="1"/>
</dbReference>
<evidence type="ECO:0000256" key="12">
    <source>
        <dbReference type="ARBA" id="ARBA00048934"/>
    </source>
</evidence>
<organism evidence="15 16">
    <name type="scientific">Babesia microti (strain RI)</name>
    <dbReference type="NCBI Taxonomy" id="1133968"/>
    <lineage>
        <taxon>Eukaryota</taxon>
        <taxon>Sar</taxon>
        <taxon>Alveolata</taxon>
        <taxon>Apicomplexa</taxon>
        <taxon>Aconoidasida</taxon>
        <taxon>Piroplasmida</taxon>
        <taxon>Babesiidae</taxon>
        <taxon>Babesia</taxon>
    </lineage>
</organism>
<comment type="cofactor">
    <cofactor evidence="1">
        <name>FMN</name>
        <dbReference type="ChEBI" id="CHEBI:58210"/>
    </cofactor>
</comment>
<gene>
    <name evidence="15" type="ORF">BMR1_02g00795</name>
</gene>
<evidence type="ECO:0000256" key="8">
    <source>
        <dbReference type="ARBA" id="ARBA00038313"/>
    </source>
</evidence>
<comment type="catalytic activity">
    <reaction evidence="13">
        <text>5,6-dihydrouridine(17) in tRNA + NADP(+) = uridine(17) in tRNA + NADPH + H(+)</text>
        <dbReference type="Rhea" id="RHEA:53368"/>
        <dbReference type="Rhea" id="RHEA-COMP:13541"/>
        <dbReference type="Rhea" id="RHEA-COMP:13542"/>
        <dbReference type="ChEBI" id="CHEBI:15378"/>
        <dbReference type="ChEBI" id="CHEBI:57783"/>
        <dbReference type="ChEBI" id="CHEBI:58349"/>
        <dbReference type="ChEBI" id="CHEBI:65315"/>
        <dbReference type="ChEBI" id="CHEBI:74443"/>
        <dbReference type="EC" id="1.3.1.88"/>
    </reaction>
    <physiologicalReaction direction="right-to-left" evidence="13">
        <dbReference type="Rhea" id="RHEA:53370"/>
    </physiologicalReaction>
</comment>
<comment type="catalytic activity">
    <reaction evidence="10">
        <text>5,6-dihydrouridine(17) in tRNA + NAD(+) = uridine(17) in tRNA + NADH + H(+)</text>
        <dbReference type="Rhea" id="RHEA:53372"/>
        <dbReference type="Rhea" id="RHEA-COMP:13541"/>
        <dbReference type="Rhea" id="RHEA-COMP:13542"/>
        <dbReference type="ChEBI" id="CHEBI:15378"/>
        <dbReference type="ChEBI" id="CHEBI:57540"/>
        <dbReference type="ChEBI" id="CHEBI:57945"/>
        <dbReference type="ChEBI" id="CHEBI:65315"/>
        <dbReference type="ChEBI" id="CHEBI:74443"/>
        <dbReference type="EC" id="1.3.1.88"/>
    </reaction>
    <physiologicalReaction direction="right-to-left" evidence="10">
        <dbReference type="Rhea" id="RHEA:53374"/>
    </physiologicalReaction>
</comment>
<protein>
    <recommendedName>
        <fullName evidence="9">tRNA-dihydrouridine(16/17) synthase [NAD(P)(+)]</fullName>
        <ecNumber evidence="9">1.3.1.88</ecNumber>
    </recommendedName>
</protein>
<dbReference type="PANTHER" id="PTHR11082:SF5">
    <property type="entry name" value="TRNA-DIHYDROURIDINE(16_17) SYNTHASE [NAD(P)(+)]-LIKE"/>
    <property type="match status" value="1"/>
</dbReference>
<reference evidence="15 16" key="1">
    <citation type="journal article" date="2012" name="Nucleic Acids Res.">
        <title>Sequencing of the smallest Apicomplexan genome from the human pathogen Babesia microti.</title>
        <authorList>
            <person name="Cornillot E."/>
            <person name="Hadj-Kaddour K."/>
            <person name="Dassouli A."/>
            <person name="Noel B."/>
            <person name="Ranwez V."/>
            <person name="Vacherie B."/>
            <person name="Augagneur Y."/>
            <person name="Bres V."/>
            <person name="Duclos A."/>
            <person name="Randazzo S."/>
            <person name="Carcy B."/>
            <person name="Debierre-Grockiego F."/>
            <person name="Delbecq S."/>
            <person name="Moubri-Menage K."/>
            <person name="Shams-Eldin H."/>
            <person name="Usmani-Brown S."/>
            <person name="Bringaud F."/>
            <person name="Wincker P."/>
            <person name="Vivares C.P."/>
            <person name="Schwarz R.T."/>
            <person name="Schetters T.P."/>
            <person name="Krause P.J."/>
            <person name="Gorenflot A."/>
            <person name="Berry V."/>
            <person name="Barbe V."/>
            <person name="Ben Mamoun C."/>
        </authorList>
    </citation>
    <scope>NUCLEOTIDE SEQUENCE [LARGE SCALE GENOMIC DNA]</scope>
    <source>
        <strain evidence="15 16">RI</strain>
    </source>
</reference>
<evidence type="ECO:0000256" key="6">
    <source>
        <dbReference type="ARBA" id="ARBA00023002"/>
    </source>
</evidence>
<dbReference type="Proteomes" id="UP000002899">
    <property type="component" value="Chromosome II"/>
</dbReference>
<dbReference type="Pfam" id="PF01207">
    <property type="entry name" value="Dus"/>
    <property type="match status" value="1"/>
</dbReference>
<comment type="similarity">
    <text evidence="8">Belongs to the Dus family. Dus1 subfamily.</text>
</comment>
<dbReference type="InterPro" id="IPR018517">
    <property type="entry name" value="tRNA_hU_synthase_CS"/>
</dbReference>
<evidence type="ECO:0000256" key="3">
    <source>
        <dbReference type="ARBA" id="ARBA00022643"/>
    </source>
</evidence>